<proteinExistence type="predicted"/>
<feature type="transmembrane region" description="Helical" evidence="1">
    <location>
        <begin position="448"/>
        <end position="468"/>
    </location>
</feature>
<gene>
    <name evidence="2" type="ORF">JF922_10760</name>
</gene>
<keyword evidence="1" id="KW-1133">Transmembrane helix</keyword>
<evidence type="ECO:0000313" key="3">
    <source>
        <dbReference type="Proteomes" id="UP000612893"/>
    </source>
</evidence>
<protein>
    <recommendedName>
        <fullName evidence="4">ABC3 transporter permease protein domain-containing protein</fullName>
    </recommendedName>
</protein>
<reference evidence="2" key="1">
    <citation type="submission" date="2020-10" db="EMBL/GenBank/DDBJ databases">
        <title>Ca. Dormibacterota MAGs.</title>
        <authorList>
            <person name="Montgomery K."/>
        </authorList>
    </citation>
    <scope>NUCLEOTIDE SEQUENCE [LARGE SCALE GENOMIC DNA]</scope>
    <source>
        <strain evidence="2">SC8812_S17_10</strain>
    </source>
</reference>
<dbReference type="EMBL" id="JAEKNR010000116">
    <property type="protein sequence ID" value="MBJ7598550.1"/>
    <property type="molecule type" value="Genomic_DNA"/>
</dbReference>
<dbReference type="AlphaFoldDB" id="A0A934N2Y8"/>
<name>A0A934N2Y8_9BACT</name>
<accession>A0A934N2Y8</accession>
<evidence type="ECO:0008006" key="4">
    <source>
        <dbReference type="Google" id="ProtNLM"/>
    </source>
</evidence>
<evidence type="ECO:0000313" key="2">
    <source>
        <dbReference type="EMBL" id="MBJ7598550.1"/>
    </source>
</evidence>
<feature type="non-terminal residue" evidence="2">
    <location>
        <position position="494"/>
    </location>
</feature>
<keyword evidence="3" id="KW-1185">Reference proteome</keyword>
<keyword evidence="1" id="KW-0472">Membrane</keyword>
<organism evidence="2 3">
    <name type="scientific">Candidatus Nephthysia bennettiae</name>
    <dbReference type="NCBI Taxonomy" id="3127016"/>
    <lineage>
        <taxon>Bacteria</taxon>
        <taxon>Bacillati</taxon>
        <taxon>Candidatus Dormiibacterota</taxon>
        <taxon>Candidatus Dormibacteria</taxon>
        <taxon>Candidatus Dormibacterales</taxon>
        <taxon>Candidatus Dormibacteraceae</taxon>
        <taxon>Candidatus Nephthysia</taxon>
    </lineage>
</organism>
<keyword evidence="1" id="KW-0812">Transmembrane</keyword>
<evidence type="ECO:0000256" key="1">
    <source>
        <dbReference type="SAM" id="Phobius"/>
    </source>
</evidence>
<feature type="transmembrane region" description="Helical" evidence="1">
    <location>
        <begin position="354"/>
        <end position="383"/>
    </location>
</feature>
<dbReference type="RefSeq" id="WP_338201639.1">
    <property type="nucleotide sequence ID" value="NZ_JAEKNR010000116.1"/>
</dbReference>
<feature type="transmembrane region" description="Helical" evidence="1">
    <location>
        <begin position="403"/>
        <end position="427"/>
    </location>
</feature>
<feature type="transmembrane region" description="Helical" evidence="1">
    <location>
        <begin position="312"/>
        <end position="333"/>
    </location>
</feature>
<sequence>MSVAGGAATATRPEPVARLAGLSLGRLAWLQATHRRASAACLGLCLAIAIVLPALLPLLDGYALERAVADTAARDGAFTVAQRVADVDQFGGLQREVSARVDGRTAGALLPLTAVASTAQLHPTTLNTDPIPAELAGRSFQAAYMDGLPAHIEMQAGQLPPDGLGGGATAVTIPQAAADLAGLNLFDRVCLSFGTGDQRGSDWCARIVGLWRPLDVRDPFWGGAAPQLLFTMGRFDFFQLARLQPPQGTTASLRYWVNPSAVDGARAEQLAQTVHGLAAKLQAPGRRILTRLDAGLLRVTAQHRMIEATLRLFTAALALLGLVVVGLVGVRFVREQSHLLAVLRARGWPPARTWLQAFVGLVTPAVYGIPIALAACLLVLLLVGPAGSPAGVAALRSVQGRTALQVSGVLAGSLVCLLGVLATTAVWREVRPSLAGPFRTARVGRSRPLLIGLLALIGLAGLASVRLAPPPPGPASEALTLGLAVLPVTGVLCL</sequence>
<feature type="transmembrane region" description="Helical" evidence="1">
    <location>
        <begin position="39"/>
        <end position="59"/>
    </location>
</feature>
<dbReference type="Proteomes" id="UP000612893">
    <property type="component" value="Unassembled WGS sequence"/>
</dbReference>
<comment type="caution">
    <text evidence="2">The sequence shown here is derived from an EMBL/GenBank/DDBJ whole genome shotgun (WGS) entry which is preliminary data.</text>
</comment>